<evidence type="ECO:0000313" key="2">
    <source>
        <dbReference type="Proteomes" id="UP001163687"/>
    </source>
</evidence>
<evidence type="ECO:0000313" key="1">
    <source>
        <dbReference type="EMBL" id="BDG61410.1"/>
    </source>
</evidence>
<gene>
    <name evidence="1" type="ORF">caldi_25000</name>
</gene>
<dbReference type="Pfam" id="PF07873">
    <property type="entry name" value="YabP"/>
    <property type="match status" value="1"/>
</dbReference>
<organism evidence="1 2">
    <name type="scientific">Caldinitratiruptor microaerophilus</name>
    <dbReference type="NCBI Taxonomy" id="671077"/>
    <lineage>
        <taxon>Bacteria</taxon>
        <taxon>Bacillati</taxon>
        <taxon>Bacillota</taxon>
        <taxon>Clostridia</taxon>
        <taxon>Eubacteriales</taxon>
        <taxon>Symbiobacteriaceae</taxon>
        <taxon>Caldinitratiruptor</taxon>
    </lineage>
</organism>
<dbReference type="NCBIfam" id="TIGR02856">
    <property type="entry name" value="spore_yqfC"/>
    <property type="match status" value="1"/>
</dbReference>
<protein>
    <submittedName>
        <fullName evidence="1">Sporulation protein YqfC</fullName>
    </submittedName>
</protein>
<dbReference type="Proteomes" id="UP001163687">
    <property type="component" value="Chromosome"/>
</dbReference>
<reference evidence="1" key="1">
    <citation type="submission" date="2022-03" db="EMBL/GenBank/DDBJ databases">
        <title>Complete genome sequence of Caldinitratiruptor microaerophilus.</title>
        <authorList>
            <person name="Mukaiyama R."/>
            <person name="Nishiyama T."/>
            <person name="Ueda K."/>
        </authorList>
    </citation>
    <scope>NUCLEOTIDE SEQUENCE</scope>
    <source>
        <strain evidence="1">JCM 16183</strain>
    </source>
</reference>
<keyword evidence="2" id="KW-1185">Reference proteome</keyword>
<proteinExistence type="predicted"/>
<name>A0AA35CLA6_9FIRM</name>
<dbReference type="InterPro" id="IPR022477">
    <property type="entry name" value="Spore_YqfC"/>
</dbReference>
<dbReference type="EMBL" id="AP025628">
    <property type="protein sequence ID" value="BDG61410.1"/>
    <property type="molecule type" value="Genomic_DNA"/>
</dbReference>
<dbReference type="RefSeq" id="WP_264842059.1">
    <property type="nucleotide sequence ID" value="NZ_AP025628.1"/>
</dbReference>
<dbReference type="AlphaFoldDB" id="A0AA35CLA6"/>
<sequence>MESRRDLRSRITSIFDLPGDVVLDVARVILVGDMQMAVENHRGLIEYSPGRVVIGVPKGQIAVEGEELRIGSITPEEIILMGRIASLRFVP</sequence>
<dbReference type="InterPro" id="IPR022476">
    <property type="entry name" value="Spore_YabP/YqfC"/>
</dbReference>
<accession>A0AA35CLA6</accession>
<dbReference type="KEGG" id="cmic:caldi_25000"/>